<dbReference type="EMBL" id="KN124788">
    <property type="protein sequence ID" value="KFO20347.1"/>
    <property type="molecule type" value="Genomic_DNA"/>
</dbReference>
<feature type="region of interest" description="Disordered" evidence="1">
    <location>
        <begin position="493"/>
        <end position="523"/>
    </location>
</feature>
<feature type="compositionally biased region" description="Basic and acidic residues" evidence="1">
    <location>
        <begin position="175"/>
        <end position="187"/>
    </location>
</feature>
<feature type="region of interest" description="Disordered" evidence="1">
    <location>
        <begin position="125"/>
        <end position="146"/>
    </location>
</feature>
<organism evidence="2 3">
    <name type="scientific">Fukomys damarensis</name>
    <name type="common">Damaraland mole rat</name>
    <name type="synonym">Cryptomys damarensis</name>
    <dbReference type="NCBI Taxonomy" id="885580"/>
    <lineage>
        <taxon>Eukaryota</taxon>
        <taxon>Metazoa</taxon>
        <taxon>Chordata</taxon>
        <taxon>Craniata</taxon>
        <taxon>Vertebrata</taxon>
        <taxon>Euteleostomi</taxon>
        <taxon>Mammalia</taxon>
        <taxon>Eutheria</taxon>
        <taxon>Euarchontoglires</taxon>
        <taxon>Glires</taxon>
        <taxon>Rodentia</taxon>
        <taxon>Hystricomorpha</taxon>
        <taxon>Bathyergidae</taxon>
        <taxon>Fukomys</taxon>
    </lineage>
</organism>
<dbReference type="Pfam" id="PF15718">
    <property type="entry name" value="MNR"/>
    <property type="match status" value="1"/>
</dbReference>
<reference evidence="2 3" key="1">
    <citation type="submission" date="2013-11" db="EMBL/GenBank/DDBJ databases">
        <title>The Damaraland mole rat (Fukomys damarensis) genome and evolution of African mole rats.</title>
        <authorList>
            <person name="Gladyshev V.N."/>
            <person name="Fang X."/>
        </authorList>
    </citation>
    <scope>NUCLEOTIDE SEQUENCE [LARGE SCALE GENOMIC DNA]</scope>
    <source>
        <tissue evidence="2">Liver</tissue>
    </source>
</reference>
<dbReference type="AlphaFoldDB" id="A0A091CQF7"/>
<feature type="region of interest" description="Disordered" evidence="1">
    <location>
        <begin position="779"/>
        <end position="804"/>
    </location>
</feature>
<dbReference type="GO" id="GO:0071539">
    <property type="term" value="P:protein localization to centrosome"/>
    <property type="evidence" value="ECO:0007669"/>
    <property type="project" value="TreeGrafter"/>
</dbReference>
<evidence type="ECO:0000313" key="2">
    <source>
        <dbReference type="EMBL" id="KFO20347.1"/>
    </source>
</evidence>
<dbReference type="GO" id="GO:0007099">
    <property type="term" value="P:centriole replication"/>
    <property type="evidence" value="ECO:0007669"/>
    <property type="project" value="InterPro"/>
</dbReference>
<dbReference type="GO" id="GO:0034451">
    <property type="term" value="C:centriolar satellite"/>
    <property type="evidence" value="ECO:0007669"/>
    <property type="project" value="TreeGrafter"/>
</dbReference>
<dbReference type="STRING" id="885580.ENSFDAP00000008597"/>
<dbReference type="Proteomes" id="UP000028990">
    <property type="component" value="Unassembled WGS sequence"/>
</dbReference>
<accession>A0A091CQF7</accession>
<evidence type="ECO:0000313" key="3">
    <source>
        <dbReference type="Proteomes" id="UP000028990"/>
    </source>
</evidence>
<feature type="region of interest" description="Disordered" evidence="1">
    <location>
        <begin position="163"/>
        <end position="187"/>
    </location>
</feature>
<dbReference type="InterPro" id="IPR031447">
    <property type="entry name" value="MNR"/>
</dbReference>
<keyword evidence="3" id="KW-1185">Reference proteome</keyword>
<gene>
    <name evidence="2" type="ORF">H920_18239</name>
</gene>
<feature type="compositionally biased region" description="Polar residues" evidence="1">
    <location>
        <begin position="135"/>
        <end position="146"/>
    </location>
</feature>
<dbReference type="PANTHER" id="PTHR15732">
    <property type="entry name" value="PROTEIN MOONRAKER"/>
    <property type="match status" value="1"/>
</dbReference>
<evidence type="ECO:0000256" key="1">
    <source>
        <dbReference type="SAM" id="MobiDB-lite"/>
    </source>
</evidence>
<feature type="compositionally biased region" description="Basic and acidic residues" evidence="1">
    <location>
        <begin position="786"/>
        <end position="795"/>
    </location>
</feature>
<protein>
    <recommendedName>
        <fullName evidence="4">Protein moonraker</fullName>
    </recommendedName>
</protein>
<sequence>MKMGCETAPDQLGRGQSVQVPGAAGQEAFYGPTPGLWRRGQAAENLDAVMVPRAVVEETASVCAPDMWQRRQEVEEEKLSYAVHLAKRDVKRRQFEELIKEHYPRSQPQSSQKCGHTKYKIFDHTEKKDSKNQEVRQCSHQPSEVGISSSGARVYVYASHHEQPDLTMPNSPPTRDLEPHPQPRISDHKNLCEQKSLLEVQRLQKELSSCIHKIEEVTKKGRLEEALDPDEEQRIRVRRQEQTVRCTRMLYVLQQQVKEIQEELDKLSPHKTKHTKKSWAVSRLAAAHRGAIRALQMFVTQFTDRGEHPVPAGCRELGSLIRQLSLCSAKLDANPSIPDVVIDILQQIEALESLLEKKLSPKKVKKCFSGIESRFPIGSERTLEKWPRTLPKSERTLCVAKETFPQEARRPLVAKKLLVDKRQPDAEIPVTQRLESELDALDVDVLPEEAPLIPDQTVNFKDEALVLAKTGAMKKKPKMESVPFRKKDALEPARLQQVKCSPRDATEEQSLQQEGAPEESQLTGAIDHEAARLTWLDAESSKRLKELEDLKAKEMGRMQKQRLEWLDAETSRRTKELDKLKSEEIDRIHKLSVSATQFADKVEAAVLERLKPLLVKAQRVNSSVEANTHLKDHPSLNTAAAQPAEQNTAVNSECHRKSHQLDDFLEDTAHELWAMTHDKNLGSKTLHTLGASKDSPDLETMMLRMEEMEVSSDFVTPKPLGSGFSSTNGSIDLFHLTVYQKTPAVNERSLPPPLIRITKAALGKDPAVTIMLEKPCNADSLDESVETERSERRETPLPSVAEDSQQRKGWTPLFVPRSMQHSIDDYCSRFEQYLRIISHEAVGSFNPWLIAESFSEELVDEALGAVAAELQDACEDYAEAVFTSEFLEAAA</sequence>
<feature type="compositionally biased region" description="Basic and acidic residues" evidence="1">
    <location>
        <begin position="125"/>
        <end position="134"/>
    </location>
</feature>
<name>A0A091CQF7_FUKDA</name>
<evidence type="ECO:0008006" key="4">
    <source>
        <dbReference type="Google" id="ProtNLM"/>
    </source>
</evidence>
<dbReference type="PANTHER" id="PTHR15732:SF4">
    <property type="entry name" value="PROTEIN MOONRAKER"/>
    <property type="match status" value="1"/>
</dbReference>
<proteinExistence type="predicted"/>